<dbReference type="GO" id="GO:0003723">
    <property type="term" value="F:RNA binding"/>
    <property type="evidence" value="ECO:0007669"/>
    <property type="project" value="UniProtKB-UniRule"/>
</dbReference>
<feature type="domain" description="Helicase ATP-binding" evidence="9">
    <location>
        <begin position="114"/>
        <end position="304"/>
    </location>
</feature>
<dbReference type="InterPro" id="IPR027417">
    <property type="entry name" value="P-loop_NTPase"/>
</dbReference>
<dbReference type="InterPro" id="IPR011545">
    <property type="entry name" value="DEAD/DEAH_box_helicase_dom"/>
</dbReference>
<feature type="domain" description="Helicase C-terminal" evidence="10">
    <location>
        <begin position="344"/>
        <end position="520"/>
    </location>
</feature>
<keyword evidence="5 7" id="KW-0694">RNA-binding</keyword>
<dbReference type="CDD" id="cd18787">
    <property type="entry name" value="SF2_C_DEAD"/>
    <property type="match status" value="1"/>
</dbReference>
<dbReference type="InterPro" id="IPR014001">
    <property type="entry name" value="Helicase_ATP-bd"/>
</dbReference>
<gene>
    <name evidence="11" type="ORF">C8A05DRAFT_11963</name>
</gene>
<evidence type="ECO:0000256" key="7">
    <source>
        <dbReference type="RuleBase" id="RU365068"/>
    </source>
</evidence>
<keyword evidence="2 6" id="KW-0378">Hydrolase</keyword>
<dbReference type="GO" id="GO:0005524">
    <property type="term" value="F:ATP binding"/>
    <property type="evidence" value="ECO:0007669"/>
    <property type="project" value="UniProtKB-UniRule"/>
</dbReference>
<dbReference type="SUPFAM" id="SSF52540">
    <property type="entry name" value="P-loop containing nucleoside triphosphate hydrolases"/>
    <property type="match status" value="2"/>
</dbReference>
<dbReference type="AlphaFoldDB" id="A0AAN6MU13"/>
<comment type="similarity">
    <text evidence="6">Belongs to the DEAD box helicase family.</text>
</comment>
<evidence type="ECO:0000313" key="11">
    <source>
        <dbReference type="EMBL" id="KAK3906298.1"/>
    </source>
</evidence>
<accession>A0AAN6MU13</accession>
<keyword evidence="4 6" id="KW-0067">ATP-binding</keyword>
<name>A0AAN6MU13_9PEZI</name>
<evidence type="ECO:0000259" key="9">
    <source>
        <dbReference type="PROSITE" id="PS51192"/>
    </source>
</evidence>
<dbReference type="InterPro" id="IPR001650">
    <property type="entry name" value="Helicase_C-like"/>
</dbReference>
<proteinExistence type="inferred from homology"/>
<dbReference type="PROSITE" id="PS00039">
    <property type="entry name" value="DEAD_ATP_HELICASE"/>
    <property type="match status" value="1"/>
</dbReference>
<evidence type="ECO:0000313" key="12">
    <source>
        <dbReference type="Proteomes" id="UP001303889"/>
    </source>
</evidence>
<comment type="caution">
    <text evidence="11">The sequence shown here is derived from an EMBL/GenBank/DDBJ whole genome shotgun (WGS) entry which is preliminary data.</text>
</comment>
<evidence type="ECO:0000256" key="1">
    <source>
        <dbReference type="ARBA" id="ARBA00022741"/>
    </source>
</evidence>
<evidence type="ECO:0000256" key="4">
    <source>
        <dbReference type="ARBA" id="ARBA00022840"/>
    </source>
</evidence>
<evidence type="ECO:0000256" key="2">
    <source>
        <dbReference type="ARBA" id="ARBA00022801"/>
    </source>
</evidence>
<keyword evidence="3 6" id="KW-0347">Helicase</keyword>
<dbReference type="PROSITE" id="PS51192">
    <property type="entry name" value="HELICASE_ATP_BIND_1"/>
    <property type="match status" value="1"/>
</dbReference>
<dbReference type="GO" id="GO:0003724">
    <property type="term" value="F:RNA helicase activity"/>
    <property type="evidence" value="ECO:0007669"/>
    <property type="project" value="UniProtKB-EC"/>
</dbReference>
<keyword evidence="1 6" id="KW-0547">Nucleotide-binding</keyword>
<protein>
    <recommendedName>
        <fullName evidence="7">ATP-dependent RNA helicase</fullName>
        <ecNumber evidence="7">3.6.4.13</ecNumber>
    </recommendedName>
</protein>
<reference evidence="11" key="1">
    <citation type="journal article" date="2023" name="Mol. Phylogenet. Evol.">
        <title>Genome-scale phylogeny and comparative genomics of the fungal order Sordariales.</title>
        <authorList>
            <person name="Hensen N."/>
            <person name="Bonometti L."/>
            <person name="Westerberg I."/>
            <person name="Brannstrom I.O."/>
            <person name="Guillou S."/>
            <person name="Cros-Aarteil S."/>
            <person name="Calhoun S."/>
            <person name="Haridas S."/>
            <person name="Kuo A."/>
            <person name="Mondo S."/>
            <person name="Pangilinan J."/>
            <person name="Riley R."/>
            <person name="LaButti K."/>
            <person name="Andreopoulos B."/>
            <person name="Lipzen A."/>
            <person name="Chen C."/>
            <person name="Yan M."/>
            <person name="Daum C."/>
            <person name="Ng V."/>
            <person name="Clum A."/>
            <person name="Steindorff A."/>
            <person name="Ohm R.A."/>
            <person name="Martin F."/>
            <person name="Silar P."/>
            <person name="Natvig D.O."/>
            <person name="Lalanne C."/>
            <person name="Gautier V."/>
            <person name="Ament-Velasquez S.L."/>
            <person name="Kruys A."/>
            <person name="Hutchinson M.I."/>
            <person name="Powell A.J."/>
            <person name="Barry K."/>
            <person name="Miller A.N."/>
            <person name="Grigoriev I.V."/>
            <person name="Debuchy R."/>
            <person name="Gladieux P."/>
            <person name="Hiltunen Thoren M."/>
            <person name="Johannesson H."/>
        </authorList>
    </citation>
    <scope>NUCLEOTIDE SEQUENCE</scope>
    <source>
        <strain evidence="11">CBS 103.79</strain>
    </source>
</reference>
<dbReference type="Gene3D" id="3.40.50.300">
    <property type="entry name" value="P-loop containing nucleotide triphosphate hydrolases"/>
    <property type="match status" value="2"/>
</dbReference>
<keyword evidence="12" id="KW-1185">Reference proteome</keyword>
<evidence type="ECO:0000259" key="10">
    <source>
        <dbReference type="PROSITE" id="PS51194"/>
    </source>
</evidence>
<dbReference type="Pfam" id="PF00270">
    <property type="entry name" value="DEAD"/>
    <property type="match status" value="1"/>
</dbReference>
<comment type="function">
    <text evidence="7">RNA helicase.</text>
</comment>
<dbReference type="SMART" id="SM00487">
    <property type="entry name" value="DEXDc"/>
    <property type="match status" value="1"/>
</dbReference>
<dbReference type="InterPro" id="IPR000629">
    <property type="entry name" value="RNA-helicase_DEAD-box_CS"/>
</dbReference>
<feature type="region of interest" description="Disordered" evidence="8">
    <location>
        <begin position="583"/>
        <end position="636"/>
    </location>
</feature>
<comment type="catalytic activity">
    <reaction evidence="7">
        <text>ATP + H2O = ADP + phosphate + H(+)</text>
        <dbReference type="Rhea" id="RHEA:13065"/>
        <dbReference type="ChEBI" id="CHEBI:15377"/>
        <dbReference type="ChEBI" id="CHEBI:15378"/>
        <dbReference type="ChEBI" id="CHEBI:30616"/>
        <dbReference type="ChEBI" id="CHEBI:43474"/>
        <dbReference type="ChEBI" id="CHEBI:456216"/>
        <dbReference type="EC" id="3.6.4.13"/>
    </reaction>
</comment>
<evidence type="ECO:0000256" key="5">
    <source>
        <dbReference type="ARBA" id="ARBA00022884"/>
    </source>
</evidence>
<comment type="domain">
    <text evidence="7">The Q motif is unique to and characteristic of the DEAD box family of RNA helicases and controls ATP binding and hydrolysis.</text>
</comment>
<feature type="compositionally biased region" description="Gly residues" evidence="8">
    <location>
        <begin position="583"/>
        <end position="604"/>
    </location>
</feature>
<dbReference type="PROSITE" id="PS51194">
    <property type="entry name" value="HELICASE_CTER"/>
    <property type="match status" value="1"/>
</dbReference>
<reference evidence="11" key="2">
    <citation type="submission" date="2023-05" db="EMBL/GenBank/DDBJ databases">
        <authorList>
            <consortium name="Lawrence Berkeley National Laboratory"/>
            <person name="Steindorff A."/>
            <person name="Hensen N."/>
            <person name="Bonometti L."/>
            <person name="Westerberg I."/>
            <person name="Brannstrom I.O."/>
            <person name="Guillou S."/>
            <person name="Cros-Aarteil S."/>
            <person name="Calhoun S."/>
            <person name="Haridas S."/>
            <person name="Kuo A."/>
            <person name="Mondo S."/>
            <person name="Pangilinan J."/>
            <person name="Riley R."/>
            <person name="Labutti K."/>
            <person name="Andreopoulos B."/>
            <person name="Lipzen A."/>
            <person name="Chen C."/>
            <person name="Yanf M."/>
            <person name="Daum C."/>
            <person name="Ng V."/>
            <person name="Clum A."/>
            <person name="Ohm R."/>
            <person name="Martin F."/>
            <person name="Silar P."/>
            <person name="Natvig D."/>
            <person name="Lalanne C."/>
            <person name="Gautier V."/>
            <person name="Ament-Velasquez S.L."/>
            <person name="Kruys A."/>
            <person name="Hutchinson M.I."/>
            <person name="Powell A.J."/>
            <person name="Barry K."/>
            <person name="Miller A.N."/>
            <person name="Grigoriev I.V."/>
            <person name="Debuchy R."/>
            <person name="Gladieux P."/>
            <person name="Thoren M.H."/>
            <person name="Johannesson H."/>
        </authorList>
    </citation>
    <scope>NUCLEOTIDE SEQUENCE</scope>
    <source>
        <strain evidence="11">CBS 103.79</strain>
    </source>
</reference>
<dbReference type="PANTHER" id="PTHR24031">
    <property type="entry name" value="RNA HELICASE"/>
    <property type="match status" value="1"/>
</dbReference>
<evidence type="ECO:0000256" key="3">
    <source>
        <dbReference type="ARBA" id="ARBA00022806"/>
    </source>
</evidence>
<dbReference type="EMBL" id="MU855331">
    <property type="protein sequence ID" value="KAK3906298.1"/>
    <property type="molecule type" value="Genomic_DNA"/>
</dbReference>
<dbReference type="EC" id="3.6.4.13" evidence="7"/>
<dbReference type="Pfam" id="PF00271">
    <property type="entry name" value="Helicase_C"/>
    <property type="match status" value="1"/>
</dbReference>
<dbReference type="SMART" id="SM00490">
    <property type="entry name" value="HELICc"/>
    <property type="match status" value="1"/>
</dbReference>
<evidence type="ECO:0000256" key="8">
    <source>
        <dbReference type="SAM" id="MobiDB-lite"/>
    </source>
</evidence>
<dbReference type="Proteomes" id="UP001303889">
    <property type="component" value="Unassembled WGS sequence"/>
</dbReference>
<evidence type="ECO:0000256" key="6">
    <source>
        <dbReference type="RuleBase" id="RU000492"/>
    </source>
</evidence>
<dbReference type="GO" id="GO:0016787">
    <property type="term" value="F:hydrolase activity"/>
    <property type="evidence" value="ECO:0007669"/>
    <property type="project" value="UniProtKB-KW"/>
</dbReference>
<feature type="compositionally biased region" description="Basic and acidic residues" evidence="8">
    <location>
        <begin position="605"/>
        <end position="636"/>
    </location>
</feature>
<organism evidence="11 12">
    <name type="scientific">Staphylotrichum tortipilum</name>
    <dbReference type="NCBI Taxonomy" id="2831512"/>
    <lineage>
        <taxon>Eukaryota</taxon>
        <taxon>Fungi</taxon>
        <taxon>Dikarya</taxon>
        <taxon>Ascomycota</taxon>
        <taxon>Pezizomycotina</taxon>
        <taxon>Sordariomycetes</taxon>
        <taxon>Sordariomycetidae</taxon>
        <taxon>Sordariales</taxon>
        <taxon>Chaetomiaceae</taxon>
        <taxon>Staphylotrichum</taxon>
    </lineage>
</organism>
<sequence length="636" mass="70049">MMKTSLLRQAAARRAVASATALPARLAFRSSSGLLSLSRPSQSAASLVCRPLSSSLPRFYSSESAAAESTEGAANGLITQFKDMIQLGVHERIVSSITDHMGYQDMTEVQSMTINAALAGKDVVAQAKTGTGKTLAFLVPIVQRIIAEDPQLALPRRVRARADDIRALILSPTRELAEQIGEEARKLCRGTGVIVQTAVGGTQKGMMLRQARMQGCHLMVATPGRMYDLLEDQTSGIDAPRLNALVLDEADRMLDVGFKMELENILRYLPERAEIPRQTLLYSATLPKNVVGLARQFINPANFEFVQTVSSDEVPTHERVPQFIVPCRGFENLAPTVLELMRRDIKKGMDGEAPPFKAIVFLPTTASVMTYSYMFQRLRRQDRTLPQIMSIHSKLTQAMRADNANNFKNARSAILFASDVAARGMDFPNVSHVIQVHLPQDRDLYIHRIGRTGRAGKEGQAYLMVADVEIPGARSRLPGLPIQRCTDFESASLDVSKEQVLPEIFQTVQDAAKMAPYEVLSDMYSAFLGNAIRDVHRQDIVHEINNMARYNWGMDEPPTVSPKLHSGKLTGLRFNDHVGGGGRGGFGGGRGFGGGDRGYGGRGFGGRDRQPQDGFERMERSGREQNRSDRRARSSF</sequence>